<sequence length="267" mass="30982">MTNTILVLITCILSVSSPSLSYHNQDISLSTSRTLEKEPKAHEIHCSRERSRLAWRAINQYVMPFVERERYELPIQCRLHPINNIFRDHEAHKILVDLNEWRCGYCKKAFRGERFLDQHFDNRHYNLLNISHGKCMAELCGALHCDLVMETKPPKTKCNPAVVSRNRHMCEEIADSCFPLNQGQSATRLHDLFLLQFCDAHACSGGRKPFSRGGRKNTNLFYMAITIFALLLIPLFYVVVYLYQRDVRNGSQKLKRIVKQGAKPKLY</sequence>
<protein>
    <recommendedName>
        <fullName evidence="3">C2H2-type domain-containing protein</fullName>
    </recommendedName>
</protein>
<dbReference type="AlphaFoldDB" id="A0AAV3NHR9"/>
<evidence type="ECO:0000256" key="1">
    <source>
        <dbReference type="SAM" id="Phobius"/>
    </source>
</evidence>
<organism evidence="4 5">
    <name type="scientific">Lithospermum erythrorhizon</name>
    <name type="common">Purple gromwell</name>
    <name type="synonym">Lithospermum officinale var. erythrorhizon</name>
    <dbReference type="NCBI Taxonomy" id="34254"/>
    <lineage>
        <taxon>Eukaryota</taxon>
        <taxon>Viridiplantae</taxon>
        <taxon>Streptophyta</taxon>
        <taxon>Embryophyta</taxon>
        <taxon>Tracheophyta</taxon>
        <taxon>Spermatophyta</taxon>
        <taxon>Magnoliopsida</taxon>
        <taxon>eudicotyledons</taxon>
        <taxon>Gunneridae</taxon>
        <taxon>Pentapetalae</taxon>
        <taxon>asterids</taxon>
        <taxon>lamiids</taxon>
        <taxon>Boraginales</taxon>
        <taxon>Boraginaceae</taxon>
        <taxon>Boraginoideae</taxon>
        <taxon>Lithospermeae</taxon>
        <taxon>Lithospermum</taxon>
    </lineage>
</organism>
<evidence type="ECO:0000313" key="4">
    <source>
        <dbReference type="EMBL" id="GAA0138850.1"/>
    </source>
</evidence>
<feature type="domain" description="C2H2-type" evidence="3">
    <location>
        <begin position="103"/>
        <end position="124"/>
    </location>
</feature>
<dbReference type="PROSITE" id="PS00028">
    <property type="entry name" value="ZINC_FINGER_C2H2_1"/>
    <property type="match status" value="1"/>
</dbReference>
<accession>A0AAV3NHR9</accession>
<dbReference type="InterPro" id="IPR013087">
    <property type="entry name" value="Znf_C2H2_type"/>
</dbReference>
<gene>
    <name evidence="4" type="ORF">LIER_00515</name>
</gene>
<comment type="caution">
    <text evidence="4">The sequence shown here is derived from an EMBL/GenBank/DDBJ whole genome shotgun (WGS) entry which is preliminary data.</text>
</comment>
<reference evidence="4 5" key="1">
    <citation type="submission" date="2024-01" db="EMBL/GenBank/DDBJ databases">
        <title>The complete chloroplast genome sequence of Lithospermum erythrorhizon: insights into the phylogenetic relationship among Boraginaceae species and the maternal lineages of purple gromwells.</title>
        <authorList>
            <person name="Okada T."/>
            <person name="Watanabe K."/>
        </authorList>
    </citation>
    <scope>NUCLEOTIDE SEQUENCE [LARGE SCALE GENOMIC DNA]</scope>
</reference>
<keyword evidence="5" id="KW-1185">Reference proteome</keyword>
<dbReference type="PANTHER" id="PTHR21385:SF0">
    <property type="entry name" value="RE51073P"/>
    <property type="match status" value="1"/>
</dbReference>
<dbReference type="EMBL" id="BAABME010000039">
    <property type="protein sequence ID" value="GAA0138850.1"/>
    <property type="molecule type" value="Genomic_DNA"/>
</dbReference>
<dbReference type="Proteomes" id="UP001454036">
    <property type="component" value="Unassembled WGS sequence"/>
</dbReference>
<keyword evidence="1" id="KW-0472">Membrane</keyword>
<keyword evidence="1" id="KW-0812">Transmembrane</keyword>
<feature type="signal peptide" evidence="2">
    <location>
        <begin position="1"/>
        <end position="21"/>
    </location>
</feature>
<name>A0AAV3NHR9_LITER</name>
<dbReference type="PANTHER" id="PTHR21385">
    <property type="entry name" value="ZINC FINGER PROTEIN-RELATED"/>
    <property type="match status" value="1"/>
</dbReference>
<evidence type="ECO:0000259" key="3">
    <source>
        <dbReference type="PROSITE" id="PS00028"/>
    </source>
</evidence>
<feature type="chain" id="PRO_5043999658" description="C2H2-type domain-containing protein" evidence="2">
    <location>
        <begin position="22"/>
        <end position="267"/>
    </location>
</feature>
<evidence type="ECO:0000313" key="5">
    <source>
        <dbReference type="Proteomes" id="UP001454036"/>
    </source>
</evidence>
<keyword evidence="2" id="KW-0732">Signal</keyword>
<feature type="transmembrane region" description="Helical" evidence="1">
    <location>
        <begin position="220"/>
        <end position="243"/>
    </location>
</feature>
<proteinExistence type="predicted"/>
<keyword evidence="1" id="KW-1133">Transmembrane helix</keyword>
<evidence type="ECO:0000256" key="2">
    <source>
        <dbReference type="SAM" id="SignalP"/>
    </source>
</evidence>